<gene>
    <name evidence="2" type="ORF">Vafri_21443</name>
</gene>
<organism evidence="2 3">
    <name type="scientific">Volvox africanus</name>
    <dbReference type="NCBI Taxonomy" id="51714"/>
    <lineage>
        <taxon>Eukaryota</taxon>
        <taxon>Viridiplantae</taxon>
        <taxon>Chlorophyta</taxon>
        <taxon>core chlorophytes</taxon>
        <taxon>Chlorophyceae</taxon>
        <taxon>CS clade</taxon>
        <taxon>Chlamydomonadales</taxon>
        <taxon>Volvocaceae</taxon>
        <taxon>Volvox</taxon>
    </lineage>
</organism>
<dbReference type="AlphaFoldDB" id="A0A8J4FAI5"/>
<dbReference type="Proteomes" id="UP000747399">
    <property type="component" value="Unassembled WGS sequence"/>
</dbReference>
<reference evidence="2" key="1">
    <citation type="journal article" date="2021" name="Proc. Natl. Acad. Sci. U.S.A.">
        <title>Three genomes in the algal genus Volvox reveal the fate of a haploid sex-determining region after a transition to homothallism.</title>
        <authorList>
            <person name="Yamamoto K."/>
            <person name="Hamaji T."/>
            <person name="Kawai-Toyooka H."/>
            <person name="Matsuzaki R."/>
            <person name="Takahashi F."/>
            <person name="Nishimura Y."/>
            <person name="Kawachi M."/>
            <person name="Noguchi H."/>
            <person name="Minakuchi Y."/>
            <person name="Umen J.G."/>
            <person name="Toyoda A."/>
            <person name="Nozaki H."/>
        </authorList>
    </citation>
    <scope>NUCLEOTIDE SEQUENCE</scope>
    <source>
        <strain evidence="2">NIES-3780</strain>
    </source>
</reference>
<feature type="region of interest" description="Disordered" evidence="1">
    <location>
        <begin position="60"/>
        <end position="80"/>
    </location>
</feature>
<keyword evidence="3" id="KW-1185">Reference proteome</keyword>
<sequence length="105" mass="10303">SHAIASGGTLPSPPDAVAAAAASMTTRRFIGAVGTTGSTMTVSDLTVWRNVSYNCRAASRDAAKRSGGGGGGGVMESLCRMPAAPFPPASAFLPTGQADTAASTS</sequence>
<evidence type="ECO:0000313" key="2">
    <source>
        <dbReference type="EMBL" id="GIL68161.1"/>
    </source>
</evidence>
<evidence type="ECO:0000256" key="1">
    <source>
        <dbReference type="SAM" id="MobiDB-lite"/>
    </source>
</evidence>
<name>A0A8J4FAI5_9CHLO</name>
<proteinExistence type="predicted"/>
<evidence type="ECO:0000313" key="3">
    <source>
        <dbReference type="Proteomes" id="UP000747399"/>
    </source>
</evidence>
<feature type="non-terminal residue" evidence="2">
    <location>
        <position position="1"/>
    </location>
</feature>
<accession>A0A8J4FAI5</accession>
<dbReference type="EMBL" id="BNCO01000110">
    <property type="protein sequence ID" value="GIL68161.1"/>
    <property type="molecule type" value="Genomic_DNA"/>
</dbReference>
<protein>
    <submittedName>
        <fullName evidence="2">Uncharacterized protein</fullName>
    </submittedName>
</protein>
<comment type="caution">
    <text evidence="2">The sequence shown here is derived from an EMBL/GenBank/DDBJ whole genome shotgun (WGS) entry which is preliminary data.</text>
</comment>